<evidence type="ECO:0000313" key="4">
    <source>
        <dbReference type="Proteomes" id="UP001501035"/>
    </source>
</evidence>
<evidence type="ECO:0000259" key="1">
    <source>
        <dbReference type="Pfam" id="PF13649"/>
    </source>
</evidence>
<evidence type="ECO:0000259" key="2">
    <source>
        <dbReference type="Pfam" id="PF21302"/>
    </source>
</evidence>
<dbReference type="SUPFAM" id="SSF53335">
    <property type="entry name" value="S-adenosyl-L-methionine-dependent methyltransferases"/>
    <property type="match status" value="1"/>
</dbReference>
<feature type="domain" description="Methyltransferase" evidence="1">
    <location>
        <begin position="102"/>
        <end position="186"/>
    </location>
</feature>
<comment type="caution">
    <text evidence="3">The sequence shown here is derived from an EMBL/GenBank/DDBJ whole genome shotgun (WGS) entry which is preliminary data.</text>
</comment>
<dbReference type="CDD" id="cd02440">
    <property type="entry name" value="AdoMet_MTases"/>
    <property type="match status" value="1"/>
</dbReference>
<dbReference type="Pfam" id="PF21302">
    <property type="entry name" value="Zn_ribbon_RlmA"/>
    <property type="match status" value="1"/>
</dbReference>
<keyword evidence="3" id="KW-0808">Transferase</keyword>
<keyword evidence="4" id="KW-1185">Reference proteome</keyword>
<accession>A0ABP6LN89</accession>
<sequence>MGPGAALDQVMSALHCPVCAASLGRIGPQAPILGCAAGHRFDIARQGYVSLLSGRSTGRSSDTAEMIAARRAALATAPYRALRTAVAEAVAQVLRGSAAPLIVDAGCGTGDYLATCLDVYPDARGIGLDLSKYAARATATSHPRAGAVVADLWQPWPLADGCADVVLAVFAPRGFEEARRILLPGGLLVAVTPQADHLRELIEPMGMLGVAPGKRERLAAELGEVGFSTISTSSVQRRDEWGRDDLVNVVAMGPSAFHTDAARLRDRAEKLCDADATCAVTLAVDITVALS</sequence>
<proteinExistence type="predicted"/>
<dbReference type="GO" id="GO:0032259">
    <property type="term" value="P:methylation"/>
    <property type="evidence" value="ECO:0007669"/>
    <property type="project" value="UniProtKB-KW"/>
</dbReference>
<dbReference type="Proteomes" id="UP001501035">
    <property type="component" value="Unassembled WGS sequence"/>
</dbReference>
<feature type="domain" description="23S rRNA (guanine(745)-N(1))-methyltransferase N-terminal" evidence="2">
    <location>
        <begin position="15"/>
        <end position="52"/>
    </location>
</feature>
<dbReference type="Pfam" id="PF13649">
    <property type="entry name" value="Methyltransf_25"/>
    <property type="match status" value="1"/>
</dbReference>
<dbReference type="RefSeq" id="WP_290706005.1">
    <property type="nucleotide sequence ID" value="NZ_BAAAVS010000056.1"/>
</dbReference>
<name>A0ABP6LN89_9ACTN</name>
<gene>
    <name evidence="3" type="ORF">GCM10010528_26910</name>
</gene>
<protein>
    <submittedName>
        <fullName evidence="3">Methyltransferase domain-containing protein</fullName>
    </submittedName>
</protein>
<dbReference type="InterPro" id="IPR029063">
    <property type="entry name" value="SAM-dependent_MTases_sf"/>
</dbReference>
<reference evidence="4" key="1">
    <citation type="journal article" date="2019" name="Int. J. Syst. Evol. Microbiol.">
        <title>The Global Catalogue of Microorganisms (GCM) 10K type strain sequencing project: providing services to taxonomists for standard genome sequencing and annotation.</title>
        <authorList>
            <consortium name="The Broad Institute Genomics Platform"/>
            <consortium name="The Broad Institute Genome Sequencing Center for Infectious Disease"/>
            <person name="Wu L."/>
            <person name="Ma J."/>
        </authorList>
    </citation>
    <scope>NUCLEOTIDE SEQUENCE [LARGE SCALE GENOMIC DNA]</scope>
    <source>
        <strain evidence="4">JCM 14234</strain>
    </source>
</reference>
<dbReference type="InterPro" id="IPR016718">
    <property type="entry name" value="rRNA_m1G-MeTrfase_A_prd"/>
</dbReference>
<evidence type="ECO:0000313" key="3">
    <source>
        <dbReference type="EMBL" id="GAA3046348.1"/>
    </source>
</evidence>
<dbReference type="Gene3D" id="3.40.50.150">
    <property type="entry name" value="Vaccinia Virus protein VP39"/>
    <property type="match status" value="1"/>
</dbReference>
<organism evidence="3 4">
    <name type="scientific">Gordonia defluvii</name>
    <dbReference type="NCBI Taxonomy" id="283718"/>
    <lineage>
        <taxon>Bacteria</taxon>
        <taxon>Bacillati</taxon>
        <taxon>Actinomycetota</taxon>
        <taxon>Actinomycetes</taxon>
        <taxon>Mycobacteriales</taxon>
        <taxon>Gordoniaceae</taxon>
        <taxon>Gordonia</taxon>
    </lineage>
</organism>
<dbReference type="EMBL" id="BAAAVS010000056">
    <property type="protein sequence ID" value="GAA3046348.1"/>
    <property type="molecule type" value="Genomic_DNA"/>
</dbReference>
<dbReference type="InterPro" id="IPR048647">
    <property type="entry name" value="RlmA_N"/>
</dbReference>
<keyword evidence="3" id="KW-0489">Methyltransferase</keyword>
<dbReference type="PIRSF" id="PIRSF018249">
    <property type="entry name" value="MyrA_prd"/>
    <property type="match status" value="1"/>
</dbReference>
<dbReference type="InterPro" id="IPR041698">
    <property type="entry name" value="Methyltransf_25"/>
</dbReference>
<dbReference type="GO" id="GO:0008168">
    <property type="term" value="F:methyltransferase activity"/>
    <property type="evidence" value="ECO:0007669"/>
    <property type="project" value="UniProtKB-KW"/>
</dbReference>